<keyword evidence="5" id="KW-0472">Membrane</keyword>
<keyword evidence="8" id="KW-1185">Reference proteome</keyword>
<dbReference type="PROSITE" id="PS51007">
    <property type="entry name" value="CYTC"/>
    <property type="match status" value="1"/>
</dbReference>
<keyword evidence="3 4" id="KW-0408">Iron</keyword>
<accession>A0ABT6F7P5</accession>
<dbReference type="Gene3D" id="1.10.760.10">
    <property type="entry name" value="Cytochrome c-like domain"/>
    <property type="match status" value="1"/>
</dbReference>
<dbReference type="SUPFAM" id="SSF46626">
    <property type="entry name" value="Cytochrome c"/>
    <property type="match status" value="1"/>
</dbReference>
<keyword evidence="5" id="KW-0812">Transmembrane</keyword>
<evidence type="ECO:0000256" key="5">
    <source>
        <dbReference type="SAM" id="Phobius"/>
    </source>
</evidence>
<dbReference type="Proteomes" id="UP001216907">
    <property type="component" value="Unassembled WGS sequence"/>
</dbReference>
<keyword evidence="5" id="KW-1133">Transmembrane helix</keyword>
<evidence type="ECO:0000313" key="8">
    <source>
        <dbReference type="Proteomes" id="UP001216907"/>
    </source>
</evidence>
<feature type="transmembrane region" description="Helical" evidence="5">
    <location>
        <begin position="21"/>
        <end position="40"/>
    </location>
</feature>
<protein>
    <submittedName>
        <fullName evidence="7">C-type cytochrome</fullName>
    </submittedName>
</protein>
<keyword evidence="1 4" id="KW-0349">Heme</keyword>
<comment type="caution">
    <text evidence="7">The sequence shown here is derived from an EMBL/GenBank/DDBJ whole genome shotgun (WGS) entry which is preliminary data.</text>
</comment>
<sequence length="164" mass="17264">MSNPDVAPSNAAPADFSAGKWVLVGLGLLILSGLVGYFSFAPPAEPPPPEVLNDPFLMEGRSVFLSRCVPCHGLSGKGNGPLSTSFGGEQVGDLTDGRWKHGDKPDDVLRVIRAGVTGTRMAPWGPLLDDVQIRSVAGYCYALSKLPVPESLREADRGPLAGPR</sequence>
<evidence type="ECO:0000313" key="7">
    <source>
        <dbReference type="EMBL" id="MDG3003588.1"/>
    </source>
</evidence>
<evidence type="ECO:0000256" key="3">
    <source>
        <dbReference type="ARBA" id="ARBA00023004"/>
    </source>
</evidence>
<gene>
    <name evidence="7" type="ORF">PZE19_07400</name>
</gene>
<evidence type="ECO:0000256" key="4">
    <source>
        <dbReference type="PROSITE-ProRule" id="PRU00433"/>
    </source>
</evidence>
<evidence type="ECO:0000259" key="6">
    <source>
        <dbReference type="PROSITE" id="PS51007"/>
    </source>
</evidence>
<evidence type="ECO:0000256" key="2">
    <source>
        <dbReference type="ARBA" id="ARBA00022723"/>
    </source>
</evidence>
<keyword evidence="2 4" id="KW-0479">Metal-binding</keyword>
<feature type="domain" description="Cytochrome c" evidence="6">
    <location>
        <begin position="55"/>
        <end position="144"/>
    </location>
</feature>
<dbReference type="InterPro" id="IPR036909">
    <property type="entry name" value="Cyt_c-like_dom_sf"/>
</dbReference>
<reference evidence="7 8" key="1">
    <citation type="submission" date="2023-03" db="EMBL/GenBank/DDBJ databases">
        <title>Paludisphaera mucosa sp. nov. a novel planctomycete from northern fen.</title>
        <authorList>
            <person name="Ivanova A."/>
        </authorList>
    </citation>
    <scope>NUCLEOTIDE SEQUENCE [LARGE SCALE GENOMIC DNA]</scope>
    <source>
        <strain evidence="7 8">Pla2</strain>
    </source>
</reference>
<evidence type="ECO:0000256" key="1">
    <source>
        <dbReference type="ARBA" id="ARBA00022617"/>
    </source>
</evidence>
<dbReference type="InterPro" id="IPR009056">
    <property type="entry name" value="Cyt_c-like_dom"/>
</dbReference>
<dbReference type="RefSeq" id="WP_277859938.1">
    <property type="nucleotide sequence ID" value="NZ_JARRAG010000001.1"/>
</dbReference>
<dbReference type="Pfam" id="PF13442">
    <property type="entry name" value="Cytochrome_CBB3"/>
    <property type="match status" value="1"/>
</dbReference>
<name>A0ABT6F7P5_9BACT</name>
<organism evidence="7 8">
    <name type="scientific">Paludisphaera mucosa</name>
    <dbReference type="NCBI Taxonomy" id="3030827"/>
    <lineage>
        <taxon>Bacteria</taxon>
        <taxon>Pseudomonadati</taxon>
        <taxon>Planctomycetota</taxon>
        <taxon>Planctomycetia</taxon>
        <taxon>Isosphaerales</taxon>
        <taxon>Isosphaeraceae</taxon>
        <taxon>Paludisphaera</taxon>
    </lineage>
</organism>
<dbReference type="EMBL" id="JARRAG010000001">
    <property type="protein sequence ID" value="MDG3003588.1"/>
    <property type="molecule type" value="Genomic_DNA"/>
</dbReference>
<proteinExistence type="predicted"/>